<sequence>RGNNAPAPRGSLRTSSRPGTPGAGTGTGRPGSPGASYTPNYPQPEQLRAQGWSPLPEGPLPFPSILAASSDDYLCGMAASRRLAAGWGSELVELGEVGHLNPAAGYGPWPSALPLIERLRCGLVAK</sequence>
<gene>
    <name evidence="2" type="ORF">GTP77_29525</name>
</gene>
<dbReference type="InterPro" id="IPR010662">
    <property type="entry name" value="RBBP9/YdeN"/>
</dbReference>
<dbReference type="Pfam" id="PF06821">
    <property type="entry name" value="Ser_hydrolase"/>
    <property type="match status" value="1"/>
</dbReference>
<protein>
    <recommendedName>
        <fullName evidence="4">Alpha/beta hydrolase</fullName>
    </recommendedName>
</protein>
<dbReference type="RefSeq" id="WP_187358899.1">
    <property type="nucleotide sequence ID" value="NZ_WWCU01000085.1"/>
</dbReference>
<dbReference type="GO" id="GO:0016787">
    <property type="term" value="F:hydrolase activity"/>
    <property type="evidence" value="ECO:0007669"/>
    <property type="project" value="InterPro"/>
</dbReference>
<proteinExistence type="predicted"/>
<feature type="region of interest" description="Disordered" evidence="1">
    <location>
        <begin position="1"/>
        <end position="55"/>
    </location>
</feature>
<dbReference type="InterPro" id="IPR029058">
    <property type="entry name" value="AB_hydrolase_fold"/>
</dbReference>
<dbReference type="Proteomes" id="UP000450676">
    <property type="component" value="Unassembled WGS sequence"/>
</dbReference>
<feature type="compositionally biased region" description="Gly residues" evidence="1">
    <location>
        <begin position="21"/>
        <end position="31"/>
    </location>
</feature>
<evidence type="ECO:0000313" key="2">
    <source>
        <dbReference type="EMBL" id="MYN11453.1"/>
    </source>
</evidence>
<dbReference type="AlphaFoldDB" id="A0A7X4HIL5"/>
<reference evidence="2 3" key="1">
    <citation type="submission" date="2019-12" db="EMBL/GenBank/DDBJ databases">
        <title>Novel species isolated from a subtropical stream in China.</title>
        <authorList>
            <person name="Lu H."/>
        </authorList>
    </citation>
    <scope>NUCLEOTIDE SEQUENCE [LARGE SCALE GENOMIC DNA]</scope>
    <source>
        <strain evidence="2 3">FT127W</strain>
    </source>
</reference>
<dbReference type="Gene3D" id="3.40.50.1820">
    <property type="entry name" value="alpha/beta hydrolase"/>
    <property type="match status" value="1"/>
</dbReference>
<organism evidence="2 3">
    <name type="scientific">Pseudoduganella aquatica</name>
    <dbReference type="NCBI Taxonomy" id="2660641"/>
    <lineage>
        <taxon>Bacteria</taxon>
        <taxon>Pseudomonadati</taxon>
        <taxon>Pseudomonadota</taxon>
        <taxon>Betaproteobacteria</taxon>
        <taxon>Burkholderiales</taxon>
        <taxon>Oxalobacteraceae</taxon>
        <taxon>Telluria group</taxon>
        <taxon>Pseudoduganella</taxon>
    </lineage>
</organism>
<accession>A0A7X4HIL5</accession>
<dbReference type="SUPFAM" id="SSF53474">
    <property type="entry name" value="alpha/beta-Hydrolases"/>
    <property type="match status" value="1"/>
</dbReference>
<feature type="non-terminal residue" evidence="2">
    <location>
        <position position="1"/>
    </location>
</feature>
<keyword evidence="3" id="KW-1185">Reference proteome</keyword>
<evidence type="ECO:0008006" key="4">
    <source>
        <dbReference type="Google" id="ProtNLM"/>
    </source>
</evidence>
<name>A0A7X4HIL5_9BURK</name>
<dbReference type="EMBL" id="WWCU01000085">
    <property type="protein sequence ID" value="MYN11453.1"/>
    <property type="molecule type" value="Genomic_DNA"/>
</dbReference>
<evidence type="ECO:0000256" key="1">
    <source>
        <dbReference type="SAM" id="MobiDB-lite"/>
    </source>
</evidence>
<evidence type="ECO:0000313" key="3">
    <source>
        <dbReference type="Proteomes" id="UP000450676"/>
    </source>
</evidence>
<comment type="caution">
    <text evidence="2">The sequence shown here is derived from an EMBL/GenBank/DDBJ whole genome shotgun (WGS) entry which is preliminary data.</text>
</comment>